<feature type="region of interest" description="Disordered" evidence="1">
    <location>
        <begin position="238"/>
        <end position="269"/>
    </location>
</feature>
<dbReference type="AlphaFoldDB" id="A0A177T3B7"/>
<feature type="compositionally biased region" description="Polar residues" evidence="1">
    <location>
        <begin position="366"/>
        <end position="375"/>
    </location>
</feature>
<dbReference type="EMBL" id="LWDD02002297">
    <property type="protein sequence ID" value="KAE8241376.1"/>
    <property type="molecule type" value="Genomic_DNA"/>
</dbReference>
<feature type="compositionally biased region" description="Acidic residues" evidence="1">
    <location>
        <begin position="128"/>
        <end position="138"/>
    </location>
</feature>
<comment type="caution">
    <text evidence="3">The sequence shown here is derived from an EMBL/GenBank/DDBJ whole genome shotgun (WGS) entry which is preliminary data.</text>
</comment>
<reference evidence="3" key="1">
    <citation type="submission" date="2016-04" db="EMBL/GenBank/DDBJ databases">
        <authorList>
            <person name="Nguyen H.D."/>
            <person name="Kesanakurti P."/>
            <person name="Cullis J."/>
            <person name="Levesque C.A."/>
            <person name="Hambleton S."/>
        </authorList>
    </citation>
    <scope>NUCLEOTIDE SEQUENCE</scope>
    <source>
        <strain evidence="3">DAOMC 238032</strain>
    </source>
</reference>
<dbReference type="PANTHER" id="PTHR13228:SF3">
    <property type="entry name" value="CONSERVED OLIGOMERIC GOLGI COMPLEX SUBUNIT 5"/>
    <property type="match status" value="1"/>
</dbReference>
<dbReference type="GO" id="GO:0017119">
    <property type="term" value="C:Golgi transport complex"/>
    <property type="evidence" value="ECO:0007669"/>
    <property type="project" value="InterPro"/>
</dbReference>
<dbReference type="InterPro" id="IPR049176">
    <property type="entry name" value="COG5_N"/>
</dbReference>
<reference evidence="3" key="2">
    <citation type="journal article" date="2019" name="IMA Fungus">
        <title>Genome sequencing and comparison of five Tilletia species to identify candidate genes for the detection of regulated species infecting wheat.</title>
        <authorList>
            <person name="Nguyen H.D.T."/>
            <person name="Sultana T."/>
            <person name="Kesanakurti P."/>
            <person name="Hambleton S."/>
        </authorList>
    </citation>
    <scope>NUCLEOTIDE SEQUENCE</scope>
    <source>
        <strain evidence="3">DAOMC 238032</strain>
    </source>
</reference>
<feature type="compositionally biased region" description="Low complexity" evidence="1">
    <location>
        <begin position="1"/>
        <end position="12"/>
    </location>
</feature>
<dbReference type="InterPro" id="IPR019465">
    <property type="entry name" value="Cog5"/>
</dbReference>
<evidence type="ECO:0000259" key="2">
    <source>
        <dbReference type="Pfam" id="PF10392"/>
    </source>
</evidence>
<feature type="compositionally biased region" description="Basic and acidic residues" evidence="1">
    <location>
        <begin position="246"/>
        <end position="269"/>
    </location>
</feature>
<proteinExistence type="predicted"/>
<sequence>MATQGSSSSSNSGTCVGAGGSSGGGAGGRSFQPKHFNEGIRSEAWLDAEIPLPSLYSPRPEESLRPASASSSRPGARTPVPISTTSSTAAGGAGPVPIPPSNKTPPVGVGIAPDTVQGEGERGGGGEGDPDGDPDAEVDTVDPALRIQVEQNASQFLAKVADVQQSRSALQTLLDSTTELQGRAHRLRTKLVTPFETLRTLQTDLIRLHLGTELVRRAAHFETLRWQLEDDMYLSQGVRPAPRARSSVEHDDDGREEGEDKPVSEEERTRALARAAFTSDEMTALLTSPPPTSIPPELQDTFQQLLTSLTPITAALPSLTASQEYLRAQMEAPGGTSLTSAEAAAPYDLEGRPSSIAGRERERANSRGSVAPSSALSFGKRIEEFRQRMGRTDSEYVPAPSMYY</sequence>
<feature type="region of interest" description="Disordered" evidence="1">
    <location>
        <begin position="1"/>
        <end position="35"/>
    </location>
</feature>
<feature type="compositionally biased region" description="Gly residues" evidence="1">
    <location>
        <begin position="16"/>
        <end position="28"/>
    </location>
</feature>
<evidence type="ECO:0000256" key="1">
    <source>
        <dbReference type="SAM" id="MobiDB-lite"/>
    </source>
</evidence>
<feature type="region of interest" description="Disordered" evidence="1">
    <location>
        <begin position="336"/>
        <end position="375"/>
    </location>
</feature>
<protein>
    <recommendedName>
        <fullName evidence="2">Conserved oligomeric Golgi complex subunit 5 N-terminal domain-containing protein</fullName>
    </recommendedName>
</protein>
<organism evidence="3 4">
    <name type="scientific">Tilletia caries</name>
    <name type="common">wheat bunt fungus</name>
    <dbReference type="NCBI Taxonomy" id="13290"/>
    <lineage>
        <taxon>Eukaryota</taxon>
        <taxon>Fungi</taxon>
        <taxon>Dikarya</taxon>
        <taxon>Basidiomycota</taxon>
        <taxon>Ustilaginomycotina</taxon>
        <taxon>Exobasidiomycetes</taxon>
        <taxon>Tilletiales</taxon>
        <taxon>Tilletiaceae</taxon>
        <taxon>Tilletia</taxon>
    </lineage>
</organism>
<dbReference type="GO" id="GO:0006891">
    <property type="term" value="P:intra-Golgi vesicle-mediated transport"/>
    <property type="evidence" value="ECO:0007669"/>
    <property type="project" value="InterPro"/>
</dbReference>
<evidence type="ECO:0000313" key="4">
    <source>
        <dbReference type="Proteomes" id="UP000077671"/>
    </source>
</evidence>
<feature type="region of interest" description="Disordered" evidence="1">
    <location>
        <begin position="53"/>
        <end position="138"/>
    </location>
</feature>
<evidence type="ECO:0000313" key="3">
    <source>
        <dbReference type="EMBL" id="KAE8241376.1"/>
    </source>
</evidence>
<dbReference type="Proteomes" id="UP000077671">
    <property type="component" value="Unassembled WGS sequence"/>
</dbReference>
<dbReference type="Pfam" id="PF10392">
    <property type="entry name" value="COG5_N"/>
    <property type="match status" value="1"/>
</dbReference>
<feature type="compositionally biased region" description="Low complexity" evidence="1">
    <location>
        <begin position="65"/>
        <end position="90"/>
    </location>
</feature>
<accession>A0A177T3B7</accession>
<name>A0A177T3B7_9BASI</name>
<feature type="domain" description="Conserved oligomeric Golgi complex subunit 5 N-terminal" evidence="2">
    <location>
        <begin position="138"/>
        <end position="227"/>
    </location>
</feature>
<dbReference type="PANTHER" id="PTHR13228">
    <property type="entry name" value="CONSERVED OLIGOMERIC GOLGI COMPLEX COMPONENT 5"/>
    <property type="match status" value="1"/>
</dbReference>
<gene>
    <name evidence="3" type="ORF">A4X03_0g8160</name>
</gene>